<evidence type="ECO:0000256" key="10">
    <source>
        <dbReference type="SAM" id="SignalP"/>
    </source>
</evidence>
<comment type="function">
    <text evidence="9">Part of a membrane-bound complex that couples electron transfer with translocation of ions across the membrane.</text>
</comment>
<comment type="caution">
    <text evidence="12">The sequence shown here is derived from an EMBL/GenBank/DDBJ whole genome shotgun (WGS) entry which is preliminary data.</text>
</comment>
<keyword evidence="9" id="KW-0472">Membrane</keyword>
<evidence type="ECO:0000256" key="1">
    <source>
        <dbReference type="ARBA" id="ARBA00022448"/>
    </source>
</evidence>
<keyword evidence="9" id="KW-1003">Cell membrane</keyword>
<dbReference type="NCBIfam" id="NF002519">
    <property type="entry name" value="PRK01908.1"/>
    <property type="match status" value="1"/>
</dbReference>
<dbReference type="eggNOG" id="COG4659">
    <property type="taxonomic scope" value="Bacteria"/>
</dbReference>
<dbReference type="OrthoDB" id="9784165at2"/>
<dbReference type="AlphaFoldDB" id="A0A1E5E3H6"/>
<keyword evidence="5 9" id="KW-0812">Transmembrane</keyword>
<accession>A0A1E5E3H6</accession>
<evidence type="ECO:0000256" key="7">
    <source>
        <dbReference type="ARBA" id="ARBA00022982"/>
    </source>
</evidence>
<dbReference type="HAMAP" id="MF_00479">
    <property type="entry name" value="RsxG_RnfG"/>
    <property type="match status" value="1"/>
</dbReference>
<keyword evidence="9" id="KW-0997">Cell inner membrane</keyword>
<dbReference type="STRING" id="1188252.A1QC_06815"/>
<evidence type="ECO:0000256" key="9">
    <source>
        <dbReference type="HAMAP-Rule" id="MF_00479"/>
    </source>
</evidence>
<dbReference type="GO" id="GO:0010181">
    <property type="term" value="F:FMN binding"/>
    <property type="evidence" value="ECO:0007669"/>
    <property type="project" value="InterPro"/>
</dbReference>
<feature type="chain" id="PRO_5009174779" description="Ion-translocating oxidoreductase complex subunit G" evidence="10">
    <location>
        <begin position="24"/>
        <end position="208"/>
    </location>
</feature>
<comment type="subunit">
    <text evidence="9">The complex is composed of six subunits: RnfA, RnfB, RnfC, RnfD, RnfE and RnfG.</text>
</comment>
<dbReference type="SMART" id="SM00900">
    <property type="entry name" value="FMN_bind"/>
    <property type="match status" value="1"/>
</dbReference>
<reference evidence="12 13" key="1">
    <citation type="journal article" date="2012" name="Science">
        <title>Ecological populations of bacteria act as socially cohesive units of antibiotic production and resistance.</title>
        <authorList>
            <person name="Cordero O.X."/>
            <person name="Wildschutte H."/>
            <person name="Kirkup B."/>
            <person name="Proehl S."/>
            <person name="Ngo L."/>
            <person name="Hussain F."/>
            <person name="Le Roux F."/>
            <person name="Mincer T."/>
            <person name="Polz M.F."/>
        </authorList>
    </citation>
    <scope>NUCLEOTIDE SEQUENCE [LARGE SCALE GENOMIC DNA]</scope>
    <source>
        <strain evidence="12 13">1S-45</strain>
    </source>
</reference>
<feature type="signal peptide" evidence="10">
    <location>
        <begin position="1"/>
        <end position="23"/>
    </location>
</feature>
<keyword evidence="1 9" id="KW-0813">Transport</keyword>
<evidence type="ECO:0000313" key="13">
    <source>
        <dbReference type="Proteomes" id="UP000094070"/>
    </source>
</evidence>
<keyword evidence="2 9" id="KW-0597">Phosphoprotein</keyword>
<comment type="similarity">
    <text evidence="9">Belongs to the RnfG family.</text>
</comment>
<protein>
    <recommendedName>
        <fullName evidence="9">Ion-translocating oxidoreductase complex subunit G</fullName>
        <ecNumber evidence="9">7.-.-.-</ecNumber>
    </recommendedName>
    <alternativeName>
        <fullName evidence="9">Rnf electron transport complex subunit G</fullName>
    </alternativeName>
</protein>
<dbReference type="RefSeq" id="WP_017024713.1">
    <property type="nucleotide sequence ID" value="NZ_AJYK02000044.1"/>
</dbReference>
<proteinExistence type="inferred from homology"/>
<dbReference type="GO" id="GO:0005886">
    <property type="term" value="C:plasma membrane"/>
    <property type="evidence" value="ECO:0007669"/>
    <property type="project" value="UniProtKB-SubCell"/>
</dbReference>
<dbReference type="InterPro" id="IPR010209">
    <property type="entry name" value="Ion_transpt_RnfG/RsxG"/>
</dbReference>
<name>A0A1E5E3H6_9VIBR</name>
<dbReference type="NCBIfam" id="TIGR01947">
    <property type="entry name" value="rnfG"/>
    <property type="match status" value="1"/>
</dbReference>
<keyword evidence="6 9" id="KW-1278">Translocase</keyword>
<dbReference type="PANTHER" id="PTHR36118">
    <property type="entry name" value="ION-TRANSLOCATING OXIDOREDUCTASE COMPLEX SUBUNIT G"/>
    <property type="match status" value="1"/>
</dbReference>
<dbReference type="PIRSF" id="PIRSF006091">
    <property type="entry name" value="E_trnsport_RnfG"/>
    <property type="match status" value="1"/>
</dbReference>
<dbReference type="GO" id="GO:0022900">
    <property type="term" value="P:electron transport chain"/>
    <property type="evidence" value="ECO:0007669"/>
    <property type="project" value="UniProtKB-UniRule"/>
</dbReference>
<dbReference type="Proteomes" id="UP000094070">
    <property type="component" value="Unassembled WGS sequence"/>
</dbReference>
<evidence type="ECO:0000313" key="12">
    <source>
        <dbReference type="EMBL" id="OEF26844.1"/>
    </source>
</evidence>
<organism evidence="12 13">
    <name type="scientific">Vibrio rumoiensis 1S-45</name>
    <dbReference type="NCBI Taxonomy" id="1188252"/>
    <lineage>
        <taxon>Bacteria</taxon>
        <taxon>Pseudomonadati</taxon>
        <taxon>Pseudomonadota</taxon>
        <taxon>Gammaproteobacteria</taxon>
        <taxon>Vibrionales</taxon>
        <taxon>Vibrionaceae</taxon>
        <taxon>Vibrio</taxon>
    </lineage>
</organism>
<comment type="subcellular location">
    <subcellularLocation>
        <location evidence="9">Cell inner membrane</location>
        <topology evidence="9">Single-pass membrane protein</topology>
    </subcellularLocation>
</comment>
<keyword evidence="3 9" id="KW-0285">Flavoprotein</keyword>
<evidence type="ECO:0000256" key="2">
    <source>
        <dbReference type="ARBA" id="ARBA00022553"/>
    </source>
</evidence>
<keyword evidence="10" id="KW-0732">Signal</keyword>
<keyword evidence="7 9" id="KW-0249">Electron transport</keyword>
<sequence length="208" mass="22831">MLNAMKKNGGILAIFAVASTALVALTNWVTQDTILEQQQLDLQKTLNQVIPKSMHDNQLYASCMLLPSQTTVTPNPMPAYLATKEGKPTAIAIETYAPDGYNGAIKIIVGLDMNGIITSSRVLAHNETPGLGDKIETRKTKWIFSFDNKTVTDDNQSEWAVRKDGGQFDQFTGATITPRAVVKAIKNTVVYFKENKETILNQPLNCGK</sequence>
<dbReference type="PANTHER" id="PTHR36118:SF1">
    <property type="entry name" value="ION-TRANSLOCATING OXIDOREDUCTASE COMPLEX SUBUNIT G"/>
    <property type="match status" value="1"/>
</dbReference>
<evidence type="ECO:0000259" key="11">
    <source>
        <dbReference type="SMART" id="SM00900"/>
    </source>
</evidence>
<feature type="domain" description="FMN-binding" evidence="11">
    <location>
        <begin position="100"/>
        <end position="192"/>
    </location>
</feature>
<keyword evidence="8 9" id="KW-1133">Transmembrane helix</keyword>
<dbReference type="EMBL" id="AJYK02000044">
    <property type="protein sequence ID" value="OEF26844.1"/>
    <property type="molecule type" value="Genomic_DNA"/>
</dbReference>
<evidence type="ECO:0000256" key="6">
    <source>
        <dbReference type="ARBA" id="ARBA00022967"/>
    </source>
</evidence>
<gene>
    <name evidence="9" type="primary">rnfG</name>
    <name evidence="12" type="ORF">A1QC_06815</name>
</gene>
<dbReference type="Pfam" id="PF04205">
    <property type="entry name" value="FMN_bind"/>
    <property type="match status" value="1"/>
</dbReference>
<keyword evidence="4 9" id="KW-0288">FMN</keyword>
<feature type="modified residue" description="FMN phosphoryl threonine" evidence="9">
    <location>
        <position position="175"/>
    </location>
</feature>
<evidence type="ECO:0000256" key="3">
    <source>
        <dbReference type="ARBA" id="ARBA00022630"/>
    </source>
</evidence>
<dbReference type="InterPro" id="IPR007329">
    <property type="entry name" value="FMN-bd"/>
</dbReference>
<evidence type="ECO:0000256" key="8">
    <source>
        <dbReference type="ARBA" id="ARBA00022989"/>
    </source>
</evidence>
<evidence type="ECO:0000256" key="5">
    <source>
        <dbReference type="ARBA" id="ARBA00022692"/>
    </source>
</evidence>
<dbReference type="EC" id="7.-.-.-" evidence="9"/>
<comment type="cofactor">
    <cofactor evidence="9">
        <name>FMN</name>
        <dbReference type="ChEBI" id="CHEBI:58210"/>
    </cofactor>
</comment>
<dbReference type="GO" id="GO:0009055">
    <property type="term" value="F:electron transfer activity"/>
    <property type="evidence" value="ECO:0007669"/>
    <property type="project" value="InterPro"/>
</dbReference>
<evidence type="ECO:0000256" key="4">
    <source>
        <dbReference type="ARBA" id="ARBA00022643"/>
    </source>
</evidence>
<keyword evidence="13" id="KW-1185">Reference proteome</keyword>